<dbReference type="SUPFAM" id="SSF81606">
    <property type="entry name" value="PP2C-like"/>
    <property type="match status" value="1"/>
</dbReference>
<dbReference type="InterPro" id="IPR015655">
    <property type="entry name" value="PP2C"/>
</dbReference>
<dbReference type="Gene3D" id="3.60.40.10">
    <property type="entry name" value="PPM-type phosphatase domain"/>
    <property type="match status" value="2"/>
</dbReference>
<keyword evidence="5 9" id="KW-0378">Hydrolase</keyword>
<comment type="cofactor">
    <cofactor evidence="1">
        <name>Mn(2+)</name>
        <dbReference type="ChEBI" id="CHEBI:29035"/>
    </cofactor>
</comment>
<evidence type="ECO:0000256" key="4">
    <source>
        <dbReference type="ARBA" id="ARBA00022723"/>
    </source>
</evidence>
<dbReference type="InterPro" id="IPR001932">
    <property type="entry name" value="PPM-type_phosphatase-like_dom"/>
</dbReference>
<dbReference type="SMART" id="SM00332">
    <property type="entry name" value="PP2Cc"/>
    <property type="match status" value="1"/>
</dbReference>
<keyword evidence="8" id="KW-0464">Manganese</keyword>
<dbReference type="SMART" id="SM00331">
    <property type="entry name" value="PP2C_SIG"/>
    <property type="match status" value="1"/>
</dbReference>
<comment type="caution">
    <text evidence="11">The sequence shown here is derived from an EMBL/GenBank/DDBJ whole genome shotgun (WGS) entry which is preliminary data.</text>
</comment>
<dbReference type="Pfam" id="PF00481">
    <property type="entry name" value="PP2C"/>
    <property type="match status" value="2"/>
</dbReference>
<dbReference type="EC" id="3.1.3.16" evidence="3"/>
<dbReference type="InterPro" id="IPR036457">
    <property type="entry name" value="PPM-type-like_dom_sf"/>
</dbReference>
<name>A0A5N6MFJ9_9ASTR</name>
<comment type="similarity">
    <text evidence="9">Belongs to the PP2C family.</text>
</comment>
<evidence type="ECO:0000256" key="8">
    <source>
        <dbReference type="ARBA" id="ARBA00023211"/>
    </source>
</evidence>
<evidence type="ECO:0000256" key="9">
    <source>
        <dbReference type="RuleBase" id="RU003465"/>
    </source>
</evidence>
<accession>A0A5N6MFJ9</accession>
<reference evidence="11 12" key="1">
    <citation type="submission" date="2019-05" db="EMBL/GenBank/DDBJ databases">
        <title>Mikania micrantha, genome provides insights into the molecular mechanism of rapid growth.</title>
        <authorList>
            <person name="Liu B."/>
        </authorList>
    </citation>
    <scope>NUCLEOTIDE SEQUENCE [LARGE SCALE GENOMIC DNA]</scope>
    <source>
        <strain evidence="11">NLD-2019</strain>
        <tissue evidence="11">Leaf</tissue>
    </source>
</reference>
<dbReference type="PROSITE" id="PS01032">
    <property type="entry name" value="PPM_1"/>
    <property type="match status" value="1"/>
</dbReference>
<dbReference type="OrthoDB" id="10264738at2759"/>
<keyword evidence="7 9" id="KW-0904">Protein phosphatase</keyword>
<evidence type="ECO:0000256" key="1">
    <source>
        <dbReference type="ARBA" id="ARBA00001936"/>
    </source>
</evidence>
<dbReference type="GO" id="GO:0004722">
    <property type="term" value="F:protein serine/threonine phosphatase activity"/>
    <property type="evidence" value="ECO:0007669"/>
    <property type="project" value="UniProtKB-EC"/>
</dbReference>
<evidence type="ECO:0000259" key="10">
    <source>
        <dbReference type="PROSITE" id="PS51746"/>
    </source>
</evidence>
<evidence type="ECO:0000313" key="12">
    <source>
        <dbReference type="Proteomes" id="UP000326396"/>
    </source>
</evidence>
<dbReference type="AlphaFoldDB" id="A0A5N6MFJ9"/>
<evidence type="ECO:0000256" key="3">
    <source>
        <dbReference type="ARBA" id="ARBA00013081"/>
    </source>
</evidence>
<dbReference type="GO" id="GO:0046872">
    <property type="term" value="F:metal ion binding"/>
    <property type="evidence" value="ECO:0007669"/>
    <property type="project" value="UniProtKB-KW"/>
</dbReference>
<evidence type="ECO:0000256" key="7">
    <source>
        <dbReference type="ARBA" id="ARBA00022912"/>
    </source>
</evidence>
<proteinExistence type="inferred from homology"/>
<sequence>MCTVAISSSPVFSPSPRSIFCKSSPESSSSPSSPFRCRLPKPPPAAFFGVFDGHGGPKAAEFASENLQKNIQNEVEKRGENEIEIVEAIKQGYLTTDSEFLKQEQRGGACCVTAIITSGNLVVSNAGDCRAVVSRGGAAEALTSDHRPSRPDEKQRIESLPEFEFLIMASDGLWEKVSNQEAVDLARPFCTSTDKHEVISACKKLVELSVSRGSHDDTSVMIIQLGRFC</sequence>
<dbReference type="CDD" id="cd00143">
    <property type="entry name" value="PP2Cc"/>
    <property type="match status" value="1"/>
</dbReference>
<evidence type="ECO:0000256" key="5">
    <source>
        <dbReference type="ARBA" id="ARBA00022801"/>
    </source>
</evidence>
<keyword evidence="4" id="KW-0479">Metal-binding</keyword>
<keyword evidence="12" id="KW-1185">Reference proteome</keyword>
<dbReference type="EMBL" id="SZYD01000016">
    <property type="protein sequence ID" value="KAD3338498.1"/>
    <property type="molecule type" value="Genomic_DNA"/>
</dbReference>
<evidence type="ECO:0000256" key="2">
    <source>
        <dbReference type="ARBA" id="ARBA00001946"/>
    </source>
</evidence>
<dbReference type="Proteomes" id="UP000326396">
    <property type="component" value="Linkage Group LG6"/>
</dbReference>
<evidence type="ECO:0000313" key="11">
    <source>
        <dbReference type="EMBL" id="KAD3338498.1"/>
    </source>
</evidence>
<dbReference type="InterPro" id="IPR000222">
    <property type="entry name" value="PP2C_BS"/>
</dbReference>
<protein>
    <recommendedName>
        <fullName evidence="3">protein-serine/threonine phosphatase</fullName>
        <ecNumber evidence="3">3.1.3.16</ecNumber>
    </recommendedName>
</protein>
<comment type="cofactor">
    <cofactor evidence="2">
        <name>Mg(2+)</name>
        <dbReference type="ChEBI" id="CHEBI:18420"/>
    </cofactor>
</comment>
<evidence type="ECO:0000256" key="6">
    <source>
        <dbReference type="ARBA" id="ARBA00022842"/>
    </source>
</evidence>
<feature type="domain" description="PPM-type phosphatase" evidence="10">
    <location>
        <begin position="27"/>
        <end position="225"/>
    </location>
</feature>
<gene>
    <name evidence="11" type="ORF">E3N88_34019</name>
</gene>
<dbReference type="PROSITE" id="PS51746">
    <property type="entry name" value="PPM_2"/>
    <property type="match status" value="1"/>
</dbReference>
<organism evidence="11 12">
    <name type="scientific">Mikania micrantha</name>
    <name type="common">bitter vine</name>
    <dbReference type="NCBI Taxonomy" id="192012"/>
    <lineage>
        <taxon>Eukaryota</taxon>
        <taxon>Viridiplantae</taxon>
        <taxon>Streptophyta</taxon>
        <taxon>Embryophyta</taxon>
        <taxon>Tracheophyta</taxon>
        <taxon>Spermatophyta</taxon>
        <taxon>Magnoliopsida</taxon>
        <taxon>eudicotyledons</taxon>
        <taxon>Gunneridae</taxon>
        <taxon>Pentapetalae</taxon>
        <taxon>asterids</taxon>
        <taxon>campanulids</taxon>
        <taxon>Asterales</taxon>
        <taxon>Asteraceae</taxon>
        <taxon>Asteroideae</taxon>
        <taxon>Heliantheae alliance</taxon>
        <taxon>Eupatorieae</taxon>
        <taxon>Mikania</taxon>
    </lineage>
</organism>
<keyword evidence="6" id="KW-0460">Magnesium</keyword>
<dbReference type="PANTHER" id="PTHR47992">
    <property type="entry name" value="PROTEIN PHOSPHATASE"/>
    <property type="match status" value="1"/>
</dbReference>